<dbReference type="Pfam" id="PF04328">
    <property type="entry name" value="Sel_put"/>
    <property type="match status" value="1"/>
</dbReference>
<evidence type="ECO:0008006" key="3">
    <source>
        <dbReference type="Google" id="ProtNLM"/>
    </source>
</evidence>
<dbReference type="EMBL" id="LQYT01000024">
    <property type="protein sequence ID" value="KYD21001.1"/>
    <property type="molecule type" value="Genomic_DNA"/>
</dbReference>
<dbReference type="PANTHER" id="PTHR38453:SF1">
    <property type="entry name" value="CYTOPLASMIC PROTEIN"/>
    <property type="match status" value="1"/>
</dbReference>
<reference evidence="1 2" key="1">
    <citation type="submission" date="2016-01" db="EMBL/GenBank/DDBJ databases">
        <title>Draft Genome Sequences of Seven Thermophilic Sporeformers Isolated from Foods.</title>
        <authorList>
            <person name="Berendsen E.M."/>
            <person name="Wells-Bennik M.H."/>
            <person name="Krawcyk A.O."/>
            <person name="De Jong A."/>
            <person name="Holsappel S."/>
            <person name="Eijlander R.T."/>
            <person name="Kuipers O.P."/>
        </authorList>
    </citation>
    <scope>NUCLEOTIDE SEQUENCE [LARGE SCALE GENOMIC DNA]</scope>
    <source>
        <strain evidence="1 2">B4135</strain>
    </source>
</reference>
<organism evidence="1 2">
    <name type="scientific">Caldibacillus debilis</name>
    <dbReference type="NCBI Taxonomy" id="301148"/>
    <lineage>
        <taxon>Bacteria</taxon>
        <taxon>Bacillati</taxon>
        <taxon>Bacillota</taxon>
        <taxon>Bacilli</taxon>
        <taxon>Bacillales</taxon>
        <taxon>Bacillaceae</taxon>
        <taxon>Caldibacillus</taxon>
    </lineage>
</organism>
<dbReference type="PATRIC" id="fig|301148.3.peg.2448"/>
<proteinExistence type="predicted"/>
<dbReference type="PANTHER" id="PTHR38453">
    <property type="entry name" value="CYTOPLASMIC PROTEIN-RELATED"/>
    <property type="match status" value="1"/>
</dbReference>
<gene>
    <name evidence="1" type="ORF">B4135_1725</name>
</gene>
<dbReference type="InterPro" id="IPR007423">
    <property type="entry name" value="Sel_put"/>
</dbReference>
<dbReference type="Proteomes" id="UP000075683">
    <property type="component" value="Unassembled WGS sequence"/>
</dbReference>
<dbReference type="STRING" id="301148.B4135_1725"/>
<accession>A0A150M9D3</accession>
<name>A0A150M9D3_9BACI</name>
<protein>
    <recommendedName>
        <fullName evidence="3">Cytosolic protein</fullName>
    </recommendedName>
</protein>
<evidence type="ECO:0000313" key="2">
    <source>
        <dbReference type="Proteomes" id="UP000075683"/>
    </source>
</evidence>
<evidence type="ECO:0000313" key="1">
    <source>
        <dbReference type="EMBL" id="KYD21001.1"/>
    </source>
</evidence>
<comment type="caution">
    <text evidence="1">The sequence shown here is derived from an EMBL/GenBank/DDBJ whole genome shotgun (WGS) entry which is preliminary data.</text>
</comment>
<sequence>MSTLERNERKTGGTVMRAWLKNAWSYRKQFISLLVGVPCYETYVEHMKEKHPGEPIKSRKEFFCEFLEERYNAKGGKISRCC</sequence>
<dbReference type="AlphaFoldDB" id="A0A150M9D3"/>